<dbReference type="InterPro" id="IPR001932">
    <property type="entry name" value="PPM-type_phosphatase-like_dom"/>
</dbReference>
<evidence type="ECO:0000313" key="4">
    <source>
        <dbReference type="Proteomes" id="UP001501591"/>
    </source>
</evidence>
<proteinExistence type="predicted"/>
<dbReference type="CDD" id="cd00143">
    <property type="entry name" value="PP2Cc"/>
    <property type="match status" value="1"/>
</dbReference>
<protein>
    <submittedName>
        <fullName evidence="3">Protein phosphatase 2C domain-containing protein</fullName>
    </submittedName>
</protein>
<feature type="compositionally biased region" description="Basic and acidic residues" evidence="1">
    <location>
        <begin position="259"/>
        <end position="272"/>
    </location>
</feature>
<dbReference type="InterPro" id="IPR036457">
    <property type="entry name" value="PPM-type-like_dom_sf"/>
</dbReference>
<evidence type="ECO:0000313" key="3">
    <source>
        <dbReference type="EMBL" id="GAA3932829.1"/>
    </source>
</evidence>
<keyword evidence="4" id="KW-1185">Reference proteome</keyword>
<comment type="caution">
    <text evidence="3">The sequence shown here is derived from an EMBL/GenBank/DDBJ whole genome shotgun (WGS) entry which is preliminary data.</text>
</comment>
<evidence type="ECO:0000259" key="2">
    <source>
        <dbReference type="PROSITE" id="PS51746"/>
    </source>
</evidence>
<feature type="region of interest" description="Disordered" evidence="1">
    <location>
        <begin position="251"/>
        <end position="272"/>
    </location>
</feature>
<dbReference type="EMBL" id="BAABCP010000001">
    <property type="protein sequence ID" value="GAA3932829.1"/>
    <property type="molecule type" value="Genomic_DNA"/>
</dbReference>
<dbReference type="RefSeq" id="WP_344818339.1">
    <property type="nucleotide sequence ID" value="NZ_BAABCP010000001.1"/>
</dbReference>
<dbReference type="PROSITE" id="PS51746">
    <property type="entry name" value="PPM_2"/>
    <property type="match status" value="1"/>
</dbReference>
<gene>
    <name evidence="3" type="ORF">GCM10022383_09210</name>
</gene>
<name>A0ABP7MYZ3_9MICO</name>
<reference evidence="4" key="1">
    <citation type="journal article" date="2019" name="Int. J. Syst. Evol. Microbiol.">
        <title>The Global Catalogue of Microorganisms (GCM) 10K type strain sequencing project: providing services to taxonomists for standard genome sequencing and annotation.</title>
        <authorList>
            <consortium name="The Broad Institute Genomics Platform"/>
            <consortium name="The Broad Institute Genome Sequencing Center for Infectious Disease"/>
            <person name="Wu L."/>
            <person name="Ma J."/>
        </authorList>
    </citation>
    <scope>NUCLEOTIDE SEQUENCE [LARGE SCALE GENOMIC DNA]</scope>
    <source>
        <strain evidence="4">JCM 17024</strain>
    </source>
</reference>
<dbReference type="SUPFAM" id="SSF81606">
    <property type="entry name" value="PP2C-like"/>
    <property type="match status" value="1"/>
</dbReference>
<organism evidence="3 4">
    <name type="scientific">Microbacterium soli</name>
    <dbReference type="NCBI Taxonomy" id="446075"/>
    <lineage>
        <taxon>Bacteria</taxon>
        <taxon>Bacillati</taxon>
        <taxon>Actinomycetota</taxon>
        <taxon>Actinomycetes</taxon>
        <taxon>Micrococcales</taxon>
        <taxon>Microbacteriaceae</taxon>
        <taxon>Microbacterium</taxon>
    </lineage>
</organism>
<dbReference type="InterPro" id="IPR015655">
    <property type="entry name" value="PP2C"/>
</dbReference>
<dbReference type="Proteomes" id="UP001501591">
    <property type="component" value="Unassembled WGS sequence"/>
</dbReference>
<dbReference type="Pfam" id="PF13672">
    <property type="entry name" value="PP2C_2"/>
    <property type="match status" value="1"/>
</dbReference>
<evidence type="ECO:0000256" key="1">
    <source>
        <dbReference type="SAM" id="MobiDB-lite"/>
    </source>
</evidence>
<dbReference type="PANTHER" id="PTHR47992">
    <property type="entry name" value="PROTEIN PHOSPHATASE"/>
    <property type="match status" value="1"/>
</dbReference>
<dbReference type="SMART" id="SM00332">
    <property type="entry name" value="PP2Cc"/>
    <property type="match status" value="1"/>
</dbReference>
<sequence>MTAPIITAGGGATDVGSRRRLNEDSYLAAAPLFIVADGMGGHDAGEVASATVIEHFSALVGLESLTLGQVRDTLSAARTAVGGIGRRGGAGAGTTLSGVVVATVDGLGYWLVVNIGDSRTYQFSDGVLEQITVDHSYVQELIDEGEITPEQANSDPRRNIITRAIGAGSVGDADYWLFPAERGDRMLVCSDGLTTEVSDARIAEVLAAESDPQRAAEILTADAVRAGGRDNVTVLVVDALTVASVRGVHVQTDDDEDVADTRPRAVADGGMR</sequence>
<dbReference type="SMART" id="SM00331">
    <property type="entry name" value="PP2C_SIG"/>
    <property type="match status" value="1"/>
</dbReference>
<accession>A0ABP7MYZ3</accession>
<dbReference type="Gene3D" id="3.60.40.10">
    <property type="entry name" value="PPM-type phosphatase domain"/>
    <property type="match status" value="1"/>
</dbReference>
<feature type="domain" description="PPM-type phosphatase" evidence="2">
    <location>
        <begin position="9"/>
        <end position="239"/>
    </location>
</feature>